<proteinExistence type="inferred from homology"/>
<dbReference type="InterPro" id="IPR005119">
    <property type="entry name" value="LysR_subst-bd"/>
</dbReference>
<dbReference type="PANTHER" id="PTHR30537:SF5">
    <property type="entry name" value="HTH-TYPE TRANSCRIPTIONAL ACTIVATOR TTDR-RELATED"/>
    <property type="match status" value="1"/>
</dbReference>
<dbReference type="PROSITE" id="PS50931">
    <property type="entry name" value="HTH_LYSR"/>
    <property type="match status" value="1"/>
</dbReference>
<feature type="domain" description="HTH lysR-type" evidence="5">
    <location>
        <begin position="1"/>
        <end position="59"/>
    </location>
</feature>
<name>A0A0F9TX66_9ZZZZ</name>
<organism evidence="6">
    <name type="scientific">marine sediment metagenome</name>
    <dbReference type="NCBI Taxonomy" id="412755"/>
    <lineage>
        <taxon>unclassified sequences</taxon>
        <taxon>metagenomes</taxon>
        <taxon>ecological metagenomes</taxon>
    </lineage>
</organism>
<dbReference type="SUPFAM" id="SSF46785">
    <property type="entry name" value="Winged helix' DNA-binding domain"/>
    <property type="match status" value="1"/>
</dbReference>
<dbReference type="GO" id="GO:0043565">
    <property type="term" value="F:sequence-specific DNA binding"/>
    <property type="evidence" value="ECO:0007669"/>
    <property type="project" value="TreeGrafter"/>
</dbReference>
<accession>A0A0F9TX66</accession>
<comment type="similarity">
    <text evidence="1">Belongs to the LysR transcriptional regulatory family.</text>
</comment>
<dbReference type="EMBL" id="LAZR01000245">
    <property type="protein sequence ID" value="KKN79542.1"/>
    <property type="molecule type" value="Genomic_DNA"/>
</dbReference>
<dbReference type="SUPFAM" id="SSF53850">
    <property type="entry name" value="Periplasmic binding protein-like II"/>
    <property type="match status" value="1"/>
</dbReference>
<dbReference type="InterPro" id="IPR036388">
    <property type="entry name" value="WH-like_DNA-bd_sf"/>
</dbReference>
<keyword evidence="2" id="KW-0805">Transcription regulation</keyword>
<dbReference type="PANTHER" id="PTHR30537">
    <property type="entry name" value="HTH-TYPE TRANSCRIPTIONAL REGULATOR"/>
    <property type="match status" value="1"/>
</dbReference>
<evidence type="ECO:0000256" key="4">
    <source>
        <dbReference type="ARBA" id="ARBA00023163"/>
    </source>
</evidence>
<dbReference type="Pfam" id="PF03466">
    <property type="entry name" value="LysR_substrate"/>
    <property type="match status" value="1"/>
</dbReference>
<evidence type="ECO:0000259" key="5">
    <source>
        <dbReference type="PROSITE" id="PS50931"/>
    </source>
</evidence>
<dbReference type="InterPro" id="IPR058163">
    <property type="entry name" value="LysR-type_TF_proteobact-type"/>
</dbReference>
<evidence type="ECO:0000256" key="1">
    <source>
        <dbReference type="ARBA" id="ARBA00009437"/>
    </source>
</evidence>
<keyword evidence="4" id="KW-0804">Transcription</keyword>
<protein>
    <recommendedName>
        <fullName evidence="5">HTH lysR-type domain-containing protein</fullName>
    </recommendedName>
</protein>
<dbReference type="Pfam" id="PF00126">
    <property type="entry name" value="HTH_1"/>
    <property type="match status" value="1"/>
</dbReference>
<dbReference type="GO" id="GO:0003700">
    <property type="term" value="F:DNA-binding transcription factor activity"/>
    <property type="evidence" value="ECO:0007669"/>
    <property type="project" value="InterPro"/>
</dbReference>
<dbReference type="CDD" id="cd08422">
    <property type="entry name" value="PBP2_CrgA_like"/>
    <property type="match status" value="1"/>
</dbReference>
<evidence type="ECO:0000256" key="2">
    <source>
        <dbReference type="ARBA" id="ARBA00023015"/>
    </source>
</evidence>
<dbReference type="AlphaFoldDB" id="A0A0F9TX66"/>
<evidence type="ECO:0000256" key="3">
    <source>
        <dbReference type="ARBA" id="ARBA00023125"/>
    </source>
</evidence>
<dbReference type="Gene3D" id="1.10.10.10">
    <property type="entry name" value="Winged helix-like DNA-binding domain superfamily/Winged helix DNA-binding domain"/>
    <property type="match status" value="1"/>
</dbReference>
<dbReference type="Gene3D" id="3.40.190.290">
    <property type="match status" value="1"/>
</dbReference>
<dbReference type="InterPro" id="IPR036390">
    <property type="entry name" value="WH_DNA-bd_sf"/>
</dbReference>
<reference evidence="6" key="1">
    <citation type="journal article" date="2015" name="Nature">
        <title>Complex archaea that bridge the gap between prokaryotes and eukaryotes.</title>
        <authorList>
            <person name="Spang A."/>
            <person name="Saw J.H."/>
            <person name="Jorgensen S.L."/>
            <person name="Zaremba-Niedzwiedzka K."/>
            <person name="Martijn J."/>
            <person name="Lind A.E."/>
            <person name="van Eijk R."/>
            <person name="Schleper C."/>
            <person name="Guy L."/>
            <person name="Ettema T.J."/>
        </authorList>
    </citation>
    <scope>NUCLEOTIDE SEQUENCE</scope>
</reference>
<evidence type="ECO:0000313" key="6">
    <source>
        <dbReference type="EMBL" id="KKN79542.1"/>
    </source>
</evidence>
<sequence>MYNLSDLETFIAVVENKGVLAAAREQRLSPATVSHRLSKLERELATVLVFRDSRRVRLSPAGEIFYTRVGAIIEALHDAEHSIGARSSSVSGLLRVTMPPWIFSKYVMPRLNELEQVYPELKLDFLITDHFVNVVDDAQDVAIRVGQLNDSGLLSRKIVNNKRILCAAPSYIKKYGMPKSLAQLSEHYWVCLPWQRQLKLFDEQGKIHTFNAITRFTISNSDNMTQAAIAGHGIAIKSMIAIHEDIKNGILVEVMPGVMAQDDAPVWFLRPQNSLTTRKTDVFYDFMKSLFLSCE</sequence>
<comment type="caution">
    <text evidence="6">The sequence shown here is derived from an EMBL/GenBank/DDBJ whole genome shotgun (WGS) entry which is preliminary data.</text>
</comment>
<dbReference type="InterPro" id="IPR000847">
    <property type="entry name" value="LysR_HTH_N"/>
</dbReference>
<dbReference type="GO" id="GO:0006351">
    <property type="term" value="P:DNA-templated transcription"/>
    <property type="evidence" value="ECO:0007669"/>
    <property type="project" value="TreeGrafter"/>
</dbReference>
<gene>
    <name evidence="6" type="ORF">LCGC14_0338930</name>
</gene>
<keyword evidence="3" id="KW-0238">DNA-binding</keyword>